<reference evidence="2 3" key="1">
    <citation type="journal article" date="2016" name="Nat. Commun.">
        <title>Thousands of microbial genomes shed light on interconnected biogeochemical processes in an aquifer system.</title>
        <authorList>
            <person name="Anantharaman K."/>
            <person name="Brown C.T."/>
            <person name="Hug L.A."/>
            <person name="Sharon I."/>
            <person name="Castelle C.J."/>
            <person name="Probst A.J."/>
            <person name="Thomas B.C."/>
            <person name="Singh A."/>
            <person name="Wilkins M.J."/>
            <person name="Karaoz U."/>
            <person name="Brodie E.L."/>
            <person name="Williams K.H."/>
            <person name="Hubbard S.S."/>
            <person name="Banfield J.F."/>
        </authorList>
    </citation>
    <scope>NUCLEOTIDE SEQUENCE [LARGE SCALE GENOMIC DNA]</scope>
</reference>
<organism evidence="2 3">
    <name type="scientific">Candidatus Sungbacteria bacterium RIFCSPLOWO2_01_FULL_59_16</name>
    <dbReference type="NCBI Taxonomy" id="1802280"/>
    <lineage>
        <taxon>Bacteria</taxon>
        <taxon>Candidatus Sungiibacteriota</taxon>
    </lineage>
</organism>
<dbReference type="EMBL" id="MHQS01000010">
    <property type="protein sequence ID" value="OHA08830.1"/>
    <property type="molecule type" value="Genomic_DNA"/>
</dbReference>
<protein>
    <submittedName>
        <fullName evidence="2">Uncharacterized protein</fullName>
    </submittedName>
</protein>
<accession>A0A1G2LB63</accession>
<sequence>MKQTLESIGRQIAHQLVDEMPFDKLLQTFGPEILQRPLQTSRAPRTASELALASHQELRSESAAPSPLTKKRRDLTPAEADEIRRRLKGIRFGTPKYERIRDELGAKLGINRRQIYGAWRAWKALKRRKR</sequence>
<name>A0A1G2LB63_9BACT</name>
<dbReference type="AlphaFoldDB" id="A0A1G2LB63"/>
<dbReference type="Proteomes" id="UP000176705">
    <property type="component" value="Unassembled WGS sequence"/>
</dbReference>
<proteinExistence type="predicted"/>
<comment type="caution">
    <text evidence="2">The sequence shown here is derived from an EMBL/GenBank/DDBJ whole genome shotgun (WGS) entry which is preliminary data.</text>
</comment>
<evidence type="ECO:0000313" key="2">
    <source>
        <dbReference type="EMBL" id="OHA08830.1"/>
    </source>
</evidence>
<feature type="region of interest" description="Disordered" evidence="1">
    <location>
        <begin position="36"/>
        <end position="80"/>
    </location>
</feature>
<evidence type="ECO:0000313" key="3">
    <source>
        <dbReference type="Proteomes" id="UP000176705"/>
    </source>
</evidence>
<gene>
    <name evidence="2" type="ORF">A3B37_00575</name>
</gene>
<dbReference type="STRING" id="1802280.A3B37_00575"/>
<evidence type="ECO:0000256" key="1">
    <source>
        <dbReference type="SAM" id="MobiDB-lite"/>
    </source>
</evidence>